<dbReference type="PANTHER" id="PTHR36930">
    <property type="entry name" value="METAL-SULFUR CLUSTER BIOSYNTHESIS PROTEINS YUAD-RELATED"/>
    <property type="match status" value="1"/>
</dbReference>
<name>A0ABV9YDB6_9PSEU</name>
<dbReference type="InterPro" id="IPR011037">
    <property type="entry name" value="Pyrv_Knase-like_insert_dom_sf"/>
</dbReference>
<evidence type="ECO:0000313" key="3">
    <source>
        <dbReference type="Proteomes" id="UP001595833"/>
    </source>
</evidence>
<dbReference type="InterPro" id="IPR052716">
    <property type="entry name" value="MOSC_domain"/>
</dbReference>
<dbReference type="PANTHER" id="PTHR36930:SF1">
    <property type="entry name" value="MOSC DOMAIN-CONTAINING PROTEIN"/>
    <property type="match status" value="1"/>
</dbReference>
<evidence type="ECO:0000313" key="2">
    <source>
        <dbReference type="EMBL" id="MFC5059657.1"/>
    </source>
</evidence>
<dbReference type="Proteomes" id="UP001595833">
    <property type="component" value="Unassembled WGS sequence"/>
</dbReference>
<dbReference type="Pfam" id="PF03476">
    <property type="entry name" value="MOSC_N"/>
    <property type="match status" value="1"/>
</dbReference>
<dbReference type="InterPro" id="IPR005302">
    <property type="entry name" value="MoCF_Sase_C"/>
</dbReference>
<accession>A0ABV9YDB6</accession>
<keyword evidence="3" id="KW-1185">Reference proteome</keyword>
<organism evidence="2 3">
    <name type="scientific">Saccharothrix xinjiangensis</name>
    <dbReference type="NCBI Taxonomy" id="204798"/>
    <lineage>
        <taxon>Bacteria</taxon>
        <taxon>Bacillati</taxon>
        <taxon>Actinomycetota</taxon>
        <taxon>Actinomycetes</taxon>
        <taxon>Pseudonocardiales</taxon>
        <taxon>Pseudonocardiaceae</taxon>
        <taxon>Saccharothrix</taxon>
    </lineage>
</organism>
<evidence type="ECO:0000259" key="1">
    <source>
        <dbReference type="PROSITE" id="PS51340"/>
    </source>
</evidence>
<sequence length="288" mass="30470">MTGGGRVVGLYVHPIKGLSPQPLTSVALRAGGGVPHDREFALARPDGRYEPGRRVGLPKGEFYTLVDEHRLAGLETHLDVAADVLTVRVAGHEVLSAHLERDRDEVLRFFARVLDLPEGVLPVPARDGGRRFTDVSRRGDEPMNWISLLNLASVRDLAGRAGVDAIDPRRFRANVLLDGLPAWSELDLADREFTLGGVRLRGTSRTVRCAATEVDPGSGRRDLPVLRLLKQHLGHEMMGVYARVLSDGVLEVGDGFSGGGAVDGEAVGDEAVGGGLVGSGSGGGGSVG</sequence>
<dbReference type="RefSeq" id="WP_344035417.1">
    <property type="nucleotide sequence ID" value="NZ_BAAAKE010000003.1"/>
</dbReference>
<dbReference type="InterPro" id="IPR005303">
    <property type="entry name" value="MOCOS_middle"/>
</dbReference>
<feature type="domain" description="MOSC" evidence="1">
    <location>
        <begin position="115"/>
        <end position="259"/>
    </location>
</feature>
<protein>
    <submittedName>
        <fullName evidence="2">MOSC domain-containing protein</fullName>
    </submittedName>
</protein>
<dbReference type="PROSITE" id="PS51340">
    <property type="entry name" value="MOSC"/>
    <property type="match status" value="1"/>
</dbReference>
<dbReference type="SUPFAM" id="SSF50800">
    <property type="entry name" value="PK beta-barrel domain-like"/>
    <property type="match status" value="1"/>
</dbReference>
<gene>
    <name evidence="2" type="ORF">ACFPFM_38580</name>
</gene>
<dbReference type="Pfam" id="PF03473">
    <property type="entry name" value="MOSC"/>
    <property type="match status" value="1"/>
</dbReference>
<dbReference type="Gene3D" id="2.40.33.20">
    <property type="entry name" value="PK beta-barrel domain-like"/>
    <property type="match status" value="1"/>
</dbReference>
<comment type="caution">
    <text evidence="2">The sequence shown here is derived from an EMBL/GenBank/DDBJ whole genome shotgun (WGS) entry which is preliminary data.</text>
</comment>
<proteinExistence type="predicted"/>
<dbReference type="EMBL" id="JBHSJB010000042">
    <property type="protein sequence ID" value="MFC5059657.1"/>
    <property type="molecule type" value="Genomic_DNA"/>
</dbReference>
<reference evidence="3" key="1">
    <citation type="journal article" date="2019" name="Int. J. Syst. Evol. Microbiol.">
        <title>The Global Catalogue of Microorganisms (GCM) 10K type strain sequencing project: providing services to taxonomists for standard genome sequencing and annotation.</title>
        <authorList>
            <consortium name="The Broad Institute Genomics Platform"/>
            <consortium name="The Broad Institute Genome Sequencing Center for Infectious Disease"/>
            <person name="Wu L."/>
            <person name="Ma J."/>
        </authorList>
    </citation>
    <scope>NUCLEOTIDE SEQUENCE [LARGE SCALE GENOMIC DNA]</scope>
    <source>
        <strain evidence="3">KCTC 12848</strain>
    </source>
</reference>